<dbReference type="OrthoDB" id="766386at2759"/>
<dbReference type="Pfam" id="PF07839">
    <property type="entry name" value="CaM_binding"/>
    <property type="match status" value="1"/>
</dbReference>
<feature type="region of interest" description="Disordered" evidence="1">
    <location>
        <begin position="17"/>
        <end position="41"/>
    </location>
</feature>
<dbReference type="GO" id="GO:0005516">
    <property type="term" value="F:calmodulin binding"/>
    <property type="evidence" value="ECO:0007669"/>
    <property type="project" value="InterPro"/>
</dbReference>
<feature type="compositionally biased region" description="Low complexity" evidence="1">
    <location>
        <begin position="263"/>
        <end position="280"/>
    </location>
</feature>
<accession>A0A5P1FCF3</accession>
<feature type="region of interest" description="Disordered" evidence="1">
    <location>
        <begin position="192"/>
        <end position="225"/>
    </location>
</feature>
<organism evidence="3 4">
    <name type="scientific">Asparagus officinalis</name>
    <name type="common">Garden asparagus</name>
    <dbReference type="NCBI Taxonomy" id="4686"/>
    <lineage>
        <taxon>Eukaryota</taxon>
        <taxon>Viridiplantae</taxon>
        <taxon>Streptophyta</taxon>
        <taxon>Embryophyta</taxon>
        <taxon>Tracheophyta</taxon>
        <taxon>Spermatophyta</taxon>
        <taxon>Magnoliopsida</taxon>
        <taxon>Liliopsida</taxon>
        <taxon>Asparagales</taxon>
        <taxon>Asparagaceae</taxon>
        <taxon>Asparagoideae</taxon>
        <taxon>Asparagus</taxon>
    </lineage>
</organism>
<evidence type="ECO:0000259" key="2">
    <source>
        <dbReference type="SMART" id="SM01054"/>
    </source>
</evidence>
<dbReference type="Gramene" id="ONK75772">
    <property type="protein sequence ID" value="ONK75772"/>
    <property type="gene ID" value="A4U43_C03F20390"/>
</dbReference>
<proteinExistence type="predicted"/>
<dbReference type="PANTHER" id="PTHR33349">
    <property type="entry name" value="EMB|CAB62594.1"/>
    <property type="match status" value="1"/>
</dbReference>
<feature type="region of interest" description="Disordered" evidence="1">
    <location>
        <begin position="84"/>
        <end position="141"/>
    </location>
</feature>
<dbReference type="OMA" id="INPMPEN"/>
<feature type="compositionally biased region" description="Polar residues" evidence="1">
    <location>
        <begin position="84"/>
        <end position="101"/>
    </location>
</feature>
<gene>
    <name evidence="3" type="ORF">A4U43_C03F20390</name>
</gene>
<evidence type="ECO:0000313" key="4">
    <source>
        <dbReference type="Proteomes" id="UP000243459"/>
    </source>
</evidence>
<dbReference type="PANTHER" id="PTHR33349:SF41">
    <property type="entry name" value="EMB|CAB62594.1"/>
    <property type="match status" value="1"/>
</dbReference>
<evidence type="ECO:0000313" key="3">
    <source>
        <dbReference type="EMBL" id="ONK75772.1"/>
    </source>
</evidence>
<feature type="region of interest" description="Disordered" evidence="1">
    <location>
        <begin position="589"/>
        <end position="612"/>
    </location>
</feature>
<name>A0A5P1FCF3_ASPOF</name>
<dbReference type="EMBL" id="CM007383">
    <property type="protein sequence ID" value="ONK75772.1"/>
    <property type="molecule type" value="Genomic_DNA"/>
</dbReference>
<feature type="region of interest" description="Disordered" evidence="1">
    <location>
        <begin position="258"/>
        <end position="296"/>
    </location>
</feature>
<protein>
    <recommendedName>
        <fullName evidence="2">Calmodulin-binding domain-containing protein</fullName>
    </recommendedName>
</protein>
<feature type="compositionally biased region" description="Basic and acidic residues" evidence="1">
    <location>
        <begin position="213"/>
        <end position="222"/>
    </location>
</feature>
<feature type="compositionally biased region" description="Basic and acidic residues" evidence="1">
    <location>
        <begin position="456"/>
        <end position="477"/>
    </location>
</feature>
<dbReference type="SMART" id="SM01054">
    <property type="entry name" value="CaM_binding"/>
    <property type="match status" value="1"/>
</dbReference>
<sequence length="699" mass="76774">MDKEEVKKVIHSVTSNIGKTEEELRRNSNGKANTKTSPSLLSSNEKIISRYLKVSTNSCHDYCKYGKKHVFESKKRMPNLHMSSASSAIQNEEQTEVSTFQGRRKKQETKVNSTQSKVKSFEAPETEKISTPLLSCEGEGSSKEPIIVNTMTSSPIHQIEELSVTSETLSHQSSLPTEKRIISHDASTPLLWSEKSSERSESMELDSPSSTHTPKDQLKGSSEELGFETVTSLPVIASVGLEKTASLPTEKSVKAKIIPPTKKSTASSSRVVESSAKSLSMKLKTPKPKENQIENLKMVEGMKRGVDQTKMSPQLKTEQPTVVKKMITSAREKITSASVKLKVAEHKSPFSAKKVTMSESPIFTKQKESLVIKKIDGPAQPSISLKSTTPVVKSTATLISSRSASAQRNSTNKIVKSLDPGLKSSKASTSSKPSEIRGRGRSLKPLSPAKNRAKVGKPEDTNEKAKEKTLHVIEPKPMKASSKPKAKELNKNRAHSSSSTSSSPSSSSSSSSLSVSSHDKEESKKFECTLRKATELALAKDKTKRSKTVSSPKYNEKRRLTRIATATVLSETKAPSTYMMKFRRGKVINPMPENDTPRMLKFRQPKGTNEKNKDVVRTIQRRRVSSGSSAELIAPSLETPAVVLRHQDLQEKESQALFNDVIEETASKLVETRKSKVKALVGAFETVISLQESRVAPTV</sequence>
<feature type="compositionally biased region" description="Polar residues" evidence="1">
    <location>
        <begin position="27"/>
        <end position="41"/>
    </location>
</feature>
<feature type="region of interest" description="Disordered" evidence="1">
    <location>
        <begin position="376"/>
        <end position="528"/>
    </location>
</feature>
<feature type="compositionally biased region" description="Basic and acidic residues" evidence="1">
    <location>
        <begin position="119"/>
        <end position="128"/>
    </location>
</feature>
<feature type="compositionally biased region" description="Basic and acidic residues" evidence="1">
    <location>
        <begin position="517"/>
        <end position="528"/>
    </location>
</feature>
<dbReference type="AlphaFoldDB" id="A0A5P1FCF3"/>
<evidence type="ECO:0000256" key="1">
    <source>
        <dbReference type="SAM" id="MobiDB-lite"/>
    </source>
</evidence>
<keyword evidence="4" id="KW-1185">Reference proteome</keyword>
<dbReference type="InterPro" id="IPR012417">
    <property type="entry name" value="CaM-bd_dom_pln"/>
</dbReference>
<feature type="compositionally biased region" description="Polar residues" evidence="1">
    <location>
        <begin position="381"/>
        <end position="414"/>
    </location>
</feature>
<reference evidence="4" key="1">
    <citation type="journal article" date="2017" name="Nat. Commun.">
        <title>The asparagus genome sheds light on the origin and evolution of a young Y chromosome.</title>
        <authorList>
            <person name="Harkess A."/>
            <person name="Zhou J."/>
            <person name="Xu C."/>
            <person name="Bowers J.E."/>
            <person name="Van der Hulst R."/>
            <person name="Ayyampalayam S."/>
            <person name="Mercati F."/>
            <person name="Riccardi P."/>
            <person name="McKain M.R."/>
            <person name="Kakrana A."/>
            <person name="Tang H."/>
            <person name="Ray J."/>
            <person name="Groenendijk J."/>
            <person name="Arikit S."/>
            <person name="Mathioni S.M."/>
            <person name="Nakano M."/>
            <person name="Shan H."/>
            <person name="Telgmann-Rauber A."/>
            <person name="Kanno A."/>
            <person name="Yue Z."/>
            <person name="Chen H."/>
            <person name="Li W."/>
            <person name="Chen Y."/>
            <person name="Xu X."/>
            <person name="Zhang Y."/>
            <person name="Luo S."/>
            <person name="Chen H."/>
            <person name="Gao J."/>
            <person name="Mao Z."/>
            <person name="Pires J.C."/>
            <person name="Luo M."/>
            <person name="Kudrna D."/>
            <person name="Wing R.A."/>
            <person name="Meyers B.C."/>
            <person name="Yi K."/>
            <person name="Kong H."/>
            <person name="Lavrijsen P."/>
            <person name="Sunseri F."/>
            <person name="Falavigna A."/>
            <person name="Ye Y."/>
            <person name="Leebens-Mack J.H."/>
            <person name="Chen G."/>
        </authorList>
    </citation>
    <scope>NUCLEOTIDE SEQUENCE [LARGE SCALE GENOMIC DNA]</scope>
    <source>
        <strain evidence="4">cv. DH0086</strain>
    </source>
</reference>
<feature type="compositionally biased region" description="Low complexity" evidence="1">
    <location>
        <begin position="496"/>
        <end position="516"/>
    </location>
</feature>
<feature type="compositionally biased region" description="Low complexity" evidence="1">
    <location>
        <begin position="423"/>
        <end position="433"/>
    </location>
</feature>
<dbReference type="Proteomes" id="UP000243459">
    <property type="component" value="Chromosome 3"/>
</dbReference>
<feature type="domain" description="Calmodulin-binding" evidence="2">
    <location>
        <begin position="576"/>
        <end position="689"/>
    </location>
</feature>